<comment type="similarity">
    <text evidence="1">Belongs to the LysR transcriptional regulatory family.</text>
</comment>
<dbReference type="EMBL" id="AYOZ01000001">
    <property type="protein sequence ID" value="ETI62177.1"/>
    <property type="molecule type" value="Genomic_DNA"/>
</dbReference>
<reference evidence="6 7" key="1">
    <citation type="journal article" date="2014" name="Genome Announc.">
        <title>Draft Genome Sequence of Marinomonas sp. Strain D104, a Polycyclic Aromatic Hydrocarbon-Degrading Bacterium from the Deep-Sea Sediment of the Arctic Ocean.</title>
        <authorList>
            <person name="Dong C."/>
            <person name="Bai X."/>
            <person name="Lai Q."/>
            <person name="Xie Y."/>
            <person name="Chen X."/>
            <person name="Shao Z."/>
        </authorList>
    </citation>
    <scope>NUCLEOTIDE SEQUENCE [LARGE SCALE GENOMIC DNA]</scope>
    <source>
        <strain evidence="6 7">D104</strain>
    </source>
</reference>
<keyword evidence="3" id="KW-0238">DNA-binding</keyword>
<dbReference type="Pfam" id="PF03466">
    <property type="entry name" value="LysR_substrate"/>
    <property type="match status" value="1"/>
</dbReference>
<dbReference type="SUPFAM" id="SSF53850">
    <property type="entry name" value="Periplasmic binding protein-like II"/>
    <property type="match status" value="1"/>
</dbReference>
<dbReference type="RefSeq" id="WP_024022225.1">
    <property type="nucleotide sequence ID" value="NZ_AYOZ01000001.1"/>
</dbReference>
<keyword evidence="2" id="KW-0805">Transcription regulation</keyword>
<dbReference type="FunFam" id="1.10.10.10:FF:000038">
    <property type="entry name" value="Glycine cleavage system transcriptional activator"/>
    <property type="match status" value="1"/>
</dbReference>
<dbReference type="eggNOG" id="COG0583">
    <property type="taxonomic scope" value="Bacteria"/>
</dbReference>
<dbReference type="Gene3D" id="3.40.190.10">
    <property type="entry name" value="Periplasmic binding protein-like II"/>
    <property type="match status" value="2"/>
</dbReference>
<dbReference type="GO" id="GO:0003700">
    <property type="term" value="F:DNA-binding transcription factor activity"/>
    <property type="evidence" value="ECO:0007669"/>
    <property type="project" value="InterPro"/>
</dbReference>
<feature type="domain" description="HTH lysR-type" evidence="5">
    <location>
        <begin position="3"/>
        <end position="60"/>
    </location>
</feature>
<gene>
    <name evidence="6" type="ORF">D104_00010</name>
</gene>
<name>W1RYZ5_9GAMM</name>
<evidence type="ECO:0000256" key="2">
    <source>
        <dbReference type="ARBA" id="ARBA00023015"/>
    </source>
</evidence>
<dbReference type="InterPro" id="IPR036388">
    <property type="entry name" value="WH-like_DNA-bd_sf"/>
</dbReference>
<dbReference type="PATRIC" id="fig|1208321.3.peg.1"/>
<evidence type="ECO:0000313" key="6">
    <source>
        <dbReference type="EMBL" id="ETI62177.1"/>
    </source>
</evidence>
<evidence type="ECO:0000256" key="4">
    <source>
        <dbReference type="ARBA" id="ARBA00023163"/>
    </source>
</evidence>
<dbReference type="STRING" id="1208321.D104_00010"/>
<comment type="caution">
    <text evidence="6">The sequence shown here is derived from an EMBL/GenBank/DDBJ whole genome shotgun (WGS) entry which is preliminary data.</text>
</comment>
<dbReference type="PRINTS" id="PR00039">
    <property type="entry name" value="HTHLYSR"/>
</dbReference>
<dbReference type="Pfam" id="PF00126">
    <property type="entry name" value="HTH_1"/>
    <property type="match status" value="1"/>
</dbReference>
<keyword evidence="7" id="KW-1185">Reference proteome</keyword>
<dbReference type="InterPro" id="IPR036390">
    <property type="entry name" value="WH_DNA-bd_sf"/>
</dbReference>
<dbReference type="InterPro" id="IPR005119">
    <property type="entry name" value="LysR_subst-bd"/>
</dbReference>
<organism evidence="6 7">
    <name type="scientific">Marinomonas profundimaris</name>
    <dbReference type="NCBI Taxonomy" id="1208321"/>
    <lineage>
        <taxon>Bacteria</taxon>
        <taxon>Pseudomonadati</taxon>
        <taxon>Pseudomonadota</taxon>
        <taxon>Gammaproteobacteria</taxon>
        <taxon>Oceanospirillales</taxon>
        <taxon>Oceanospirillaceae</taxon>
        <taxon>Marinomonas</taxon>
    </lineage>
</organism>
<dbReference type="Gene3D" id="1.10.10.10">
    <property type="entry name" value="Winged helix-like DNA-binding domain superfamily/Winged helix DNA-binding domain"/>
    <property type="match status" value="1"/>
</dbReference>
<dbReference type="Proteomes" id="UP000018857">
    <property type="component" value="Unassembled WGS sequence"/>
</dbReference>
<accession>W1RYZ5</accession>
<dbReference type="PROSITE" id="PS50931">
    <property type="entry name" value="HTH_LYSR"/>
    <property type="match status" value="1"/>
</dbReference>
<evidence type="ECO:0000256" key="3">
    <source>
        <dbReference type="ARBA" id="ARBA00023125"/>
    </source>
</evidence>
<dbReference type="GO" id="GO:0006351">
    <property type="term" value="P:DNA-templated transcription"/>
    <property type="evidence" value="ECO:0007669"/>
    <property type="project" value="TreeGrafter"/>
</dbReference>
<evidence type="ECO:0000313" key="7">
    <source>
        <dbReference type="Proteomes" id="UP000018857"/>
    </source>
</evidence>
<dbReference type="OrthoDB" id="6787458at2"/>
<dbReference type="InterPro" id="IPR000847">
    <property type="entry name" value="LysR_HTH_N"/>
</dbReference>
<protein>
    <submittedName>
        <fullName evidence="6">LysR family transcriptional regulator</fullName>
    </submittedName>
</protein>
<dbReference type="PANTHER" id="PTHR30537:SF26">
    <property type="entry name" value="GLYCINE CLEAVAGE SYSTEM TRANSCRIPTIONAL ACTIVATOR"/>
    <property type="match status" value="1"/>
</dbReference>
<dbReference type="SUPFAM" id="SSF46785">
    <property type="entry name" value="Winged helix' DNA-binding domain"/>
    <property type="match status" value="1"/>
</dbReference>
<evidence type="ECO:0000256" key="1">
    <source>
        <dbReference type="ARBA" id="ARBA00009437"/>
    </source>
</evidence>
<dbReference type="AlphaFoldDB" id="W1RYZ5"/>
<dbReference type="InterPro" id="IPR058163">
    <property type="entry name" value="LysR-type_TF_proteobact-type"/>
</dbReference>
<dbReference type="GO" id="GO:0043565">
    <property type="term" value="F:sequence-specific DNA binding"/>
    <property type="evidence" value="ECO:0007669"/>
    <property type="project" value="TreeGrafter"/>
</dbReference>
<sequence length="310" mass="35795">MLPPLKSLPVFETVARLNSFSLAANELNVSQSAISHQIKILENHLGESLFYRQGRHLELTKEGRHYLDVISHSLLQIAQATNKIKGEQTTHIRLAVYSSFAVYWLIPRLPELKRQHPNLELSIEMSDGSPDLSDRTADFFITVEKEKRGFLFESLYEEELFPVCSHTYLEIIKSRLNATTDKELANKLNTIPSPLAQFSLITSYSIYDRHLEDWKHWFKNLKQPFPVSTQFHRFSHLMLAYEAAKHSLGIALVNDYMMNEITDEAALLKLPCSAFKTGDNFYLAYKESRKNEEGIQYLKKWLCEEAKALP</sequence>
<dbReference type="PANTHER" id="PTHR30537">
    <property type="entry name" value="HTH-TYPE TRANSCRIPTIONAL REGULATOR"/>
    <property type="match status" value="1"/>
</dbReference>
<evidence type="ECO:0000259" key="5">
    <source>
        <dbReference type="PROSITE" id="PS50931"/>
    </source>
</evidence>
<keyword evidence="4" id="KW-0804">Transcription</keyword>
<proteinExistence type="inferred from homology"/>